<evidence type="ECO:0000256" key="1">
    <source>
        <dbReference type="ARBA" id="ARBA00035295"/>
    </source>
</evidence>
<proteinExistence type="predicted"/>
<dbReference type="Gramene" id="Solyc07g032075.1.1">
    <property type="protein sequence ID" value="Solyc07g032075.1.1"/>
    <property type="gene ID" value="Solyc07g032075.1"/>
</dbReference>
<dbReference type="InParanoid" id="A0A3Q7HAQ1"/>
<evidence type="ECO:0000313" key="2">
    <source>
        <dbReference type="EnsemblPlants" id="Solyc07g032075.1.1"/>
    </source>
</evidence>
<dbReference type="STRING" id="4081.A0A3Q7HAQ1"/>
<name>A0A3Q7HAQ1_SOLLC</name>
<dbReference type="Gene3D" id="1.10.1900.20">
    <property type="entry name" value="Ribosomal protein L20"/>
    <property type="match status" value="1"/>
</dbReference>
<accession>A0A3Q7HAQ1</accession>
<dbReference type="SUPFAM" id="SSF74731">
    <property type="entry name" value="Ribosomal protein L20"/>
    <property type="match status" value="1"/>
</dbReference>
<dbReference type="InterPro" id="IPR035566">
    <property type="entry name" value="Ribosomal_protein_bL20_C"/>
</dbReference>
<sequence length="76" mass="9057">MRSKTRTLVLSHLDIDRKKRDIHPYYYSRLIHNLYKRLLLLNHKILSQIAISIKNCLYMFSNLLSSILVDQGKGVW</sequence>
<organism evidence="2">
    <name type="scientific">Solanum lycopersicum</name>
    <name type="common">Tomato</name>
    <name type="synonym">Lycopersicon esculentum</name>
    <dbReference type="NCBI Taxonomy" id="4081"/>
    <lineage>
        <taxon>Eukaryota</taxon>
        <taxon>Viridiplantae</taxon>
        <taxon>Streptophyta</taxon>
        <taxon>Embryophyta</taxon>
        <taxon>Tracheophyta</taxon>
        <taxon>Spermatophyta</taxon>
        <taxon>Magnoliopsida</taxon>
        <taxon>eudicotyledons</taxon>
        <taxon>Gunneridae</taxon>
        <taxon>Pentapetalae</taxon>
        <taxon>asterids</taxon>
        <taxon>lamiids</taxon>
        <taxon>Solanales</taxon>
        <taxon>Solanaceae</taxon>
        <taxon>Solanoideae</taxon>
        <taxon>Solaneae</taxon>
        <taxon>Solanum</taxon>
        <taxon>Solanum subgen. Lycopersicon</taxon>
    </lineage>
</organism>
<dbReference type="AlphaFoldDB" id="A0A3Q7HAQ1"/>
<dbReference type="EnsemblPlants" id="Solyc07g032075.1.1">
    <property type="protein sequence ID" value="Solyc07g032075.1.1"/>
    <property type="gene ID" value="Solyc07g032075.1"/>
</dbReference>
<protein>
    <recommendedName>
        <fullName evidence="1">Large ribosomal subunit protein bL20c</fullName>
    </recommendedName>
</protein>
<reference evidence="2" key="1">
    <citation type="journal article" date="2012" name="Nature">
        <title>The tomato genome sequence provides insights into fleshy fruit evolution.</title>
        <authorList>
            <consortium name="Tomato Genome Consortium"/>
        </authorList>
    </citation>
    <scope>NUCLEOTIDE SEQUENCE [LARGE SCALE GENOMIC DNA]</scope>
    <source>
        <strain evidence="2">cv. Heinz 1706</strain>
    </source>
</reference>
<reference evidence="2" key="2">
    <citation type="submission" date="2019-01" db="UniProtKB">
        <authorList>
            <consortium name="EnsemblPlants"/>
        </authorList>
    </citation>
    <scope>IDENTIFICATION</scope>
    <source>
        <strain evidence="2">cv. Heinz 1706</strain>
    </source>
</reference>
<keyword evidence="3" id="KW-1185">Reference proteome</keyword>
<evidence type="ECO:0000313" key="3">
    <source>
        <dbReference type="Proteomes" id="UP000004994"/>
    </source>
</evidence>
<dbReference type="Proteomes" id="UP000004994">
    <property type="component" value="Chromosome 7"/>
</dbReference>